<evidence type="ECO:0000313" key="2">
    <source>
        <dbReference type="EMBL" id="TLS70966.1"/>
    </source>
</evidence>
<dbReference type="AlphaFoldDB" id="A0A1C0B5T1"/>
<dbReference type="Proteomes" id="UP000308001">
    <property type="component" value="Unassembled WGS sequence"/>
</dbReference>
<reference evidence="1" key="2">
    <citation type="submission" date="2015-05" db="EMBL/GenBank/DDBJ databases">
        <authorList>
            <person name="Wang D.B."/>
            <person name="Wang M."/>
        </authorList>
    </citation>
    <scope>NUCLEOTIDE SEQUENCE [LARGE SCALE GENOMIC DNA]</scope>
    <source>
        <strain evidence="1">DU22</strain>
    </source>
</reference>
<protein>
    <submittedName>
        <fullName evidence="1">Uncharacterized protein</fullName>
    </submittedName>
</protein>
<evidence type="ECO:0000313" key="1">
    <source>
        <dbReference type="EMBL" id="OCL98417.1"/>
    </source>
</evidence>
<name>A0A1C0B5T1_9BACT</name>
<dbReference type="Proteomes" id="UP000093281">
    <property type="component" value="Unassembled WGS sequence"/>
</dbReference>
<gene>
    <name evidence="1" type="ORF">AAX29_01656</name>
    <name evidence="2" type="ORF">FE246_08345</name>
</gene>
<dbReference type="EMBL" id="VBUF01000005">
    <property type="protein sequence ID" value="TLS70966.1"/>
    <property type="molecule type" value="Genomic_DNA"/>
</dbReference>
<dbReference type="RefSeq" id="WP_066186924.1">
    <property type="nucleotide sequence ID" value="NZ_LCUJ01000006.1"/>
</dbReference>
<proteinExistence type="predicted"/>
<comment type="caution">
    <text evidence="1">The sequence shown here is derived from an EMBL/GenBank/DDBJ whole genome shotgun (WGS) entry which is preliminary data.</text>
</comment>
<sequence>MPQLIAMIIIVVGAMIYMFQTFGGTGDKISGIAQKTSVITEINNIKSGLQFAARAGKIADANVTVANVDYWNTLTGLANEQYFAELMNEQLLNDGTANNGVRDNTFNTYSAISFGGTAANAGTNAVGVANNGTGAMLISLVANENGAIPGIFVDLSRGSLANNAGFIESEIATDLRAIARIDRTAITANSGALNNAANTALERRTPADNGEGGTNNDGMFIIYFNDFNSNEVVVDSANP</sequence>
<evidence type="ECO:0000313" key="3">
    <source>
        <dbReference type="Proteomes" id="UP000093281"/>
    </source>
</evidence>
<organism evidence="1 3">
    <name type="scientific">Aliarcobacter thereius</name>
    <dbReference type="NCBI Taxonomy" id="544718"/>
    <lineage>
        <taxon>Bacteria</taxon>
        <taxon>Pseudomonadati</taxon>
        <taxon>Campylobacterota</taxon>
        <taxon>Epsilonproteobacteria</taxon>
        <taxon>Campylobacterales</taxon>
        <taxon>Arcobacteraceae</taxon>
        <taxon>Aliarcobacter</taxon>
    </lineage>
</organism>
<dbReference type="EMBL" id="LCUJ01000006">
    <property type="protein sequence ID" value="OCL98417.1"/>
    <property type="molecule type" value="Genomic_DNA"/>
</dbReference>
<dbReference type="OrthoDB" id="5343652at2"/>
<evidence type="ECO:0000313" key="4">
    <source>
        <dbReference type="Proteomes" id="UP000308001"/>
    </source>
</evidence>
<dbReference type="PATRIC" id="fig|544718.51.peg.1629"/>
<accession>A0A1C0B5T1</accession>
<reference evidence="2 4" key="3">
    <citation type="submission" date="2019-05" db="EMBL/GenBank/DDBJ databases">
        <title>Arcobacter cibarius and Arcobacter thereius providing challenges in identification an antibiotic susceptibility and Quinolone resistance.</title>
        <authorList>
            <person name="Busch A."/>
            <person name="Hanel I."/>
            <person name="Hotzel H."/>
            <person name="Tomaso H."/>
        </authorList>
    </citation>
    <scope>NUCLEOTIDE SEQUENCE [LARGE SCALE GENOMIC DNA]</scope>
    <source>
        <strain evidence="2 4">17CS1191_2</strain>
    </source>
</reference>
<reference evidence="3" key="1">
    <citation type="submission" date="2015-05" db="EMBL/GenBank/DDBJ databases">
        <authorList>
            <person name="Rovetto F."/>
            <person name="Cocolin L."/>
            <person name="Illeghems K."/>
            <person name="Van Nieuwerburgh F."/>
            <person name="Houf K."/>
        </authorList>
    </citation>
    <scope>NUCLEOTIDE SEQUENCE [LARGE SCALE GENOMIC DNA]</scope>
    <source>
        <strain evidence="3">DU22</strain>
    </source>
</reference>